<evidence type="ECO:0000313" key="2">
    <source>
        <dbReference type="Proteomes" id="UP000552615"/>
    </source>
</evidence>
<accession>A0A7Y0A373</accession>
<sequence>MMFGMIFYVDLHHKNVEMHTLSANDFNNSFDIDVPKVDSKGFLVELFYNSALGKFYVLKRVERYNKTMSNTLSMVIDGYRNGHKIILDPVDFLPKLKSIIHQHIELMDDLIESEYYSPKRSKKLKTLFSSNLKKMVRLESILIKQRDKGKPKLDDSDLINLVINNNSIELKNMMQKK</sequence>
<proteinExistence type="predicted"/>
<dbReference type="RefSeq" id="WP_169229297.1">
    <property type="nucleotide sequence ID" value="NZ_JABBGF010000001.1"/>
</dbReference>
<comment type="caution">
    <text evidence="1">The sequence shown here is derived from an EMBL/GenBank/DDBJ whole genome shotgun (WGS) entry which is preliminary data.</text>
</comment>
<keyword evidence="2" id="KW-1185">Reference proteome</keyword>
<organism evidence="1 2">
    <name type="scientific">Chryseobacterium cheonjiense</name>
    <dbReference type="NCBI Taxonomy" id="2728845"/>
    <lineage>
        <taxon>Bacteria</taxon>
        <taxon>Pseudomonadati</taxon>
        <taxon>Bacteroidota</taxon>
        <taxon>Flavobacteriia</taxon>
        <taxon>Flavobacteriales</taxon>
        <taxon>Weeksellaceae</taxon>
        <taxon>Chryseobacterium group</taxon>
        <taxon>Chryseobacterium</taxon>
    </lineage>
</organism>
<dbReference type="EMBL" id="JABBGF010000001">
    <property type="protein sequence ID" value="NML55852.1"/>
    <property type="molecule type" value="Genomic_DNA"/>
</dbReference>
<gene>
    <name evidence="1" type="ORF">HHL20_00695</name>
</gene>
<dbReference type="AlphaFoldDB" id="A0A7Y0A373"/>
<name>A0A7Y0A373_9FLAO</name>
<dbReference type="Proteomes" id="UP000552615">
    <property type="component" value="Unassembled WGS sequence"/>
</dbReference>
<evidence type="ECO:0000313" key="1">
    <source>
        <dbReference type="EMBL" id="NML55852.1"/>
    </source>
</evidence>
<protein>
    <submittedName>
        <fullName evidence="1">Uncharacterized protein</fullName>
    </submittedName>
</protein>
<reference evidence="1 2" key="1">
    <citation type="submission" date="2020-04" db="EMBL/GenBank/DDBJ databases">
        <title>Chryseobacterium sp. RJ-7-14 sp. nov., isolated from Jeju soil.</title>
        <authorList>
            <person name="Dahal R.H."/>
            <person name="Chaudhary D.K."/>
        </authorList>
    </citation>
    <scope>NUCLEOTIDE SEQUENCE [LARGE SCALE GENOMIC DNA]</scope>
    <source>
        <strain evidence="1 2">RJ-7-14</strain>
    </source>
</reference>